<feature type="region of interest" description="Disordered" evidence="1">
    <location>
        <begin position="573"/>
        <end position="622"/>
    </location>
</feature>
<comment type="caution">
    <text evidence="3">The sequence shown here is derived from an EMBL/GenBank/DDBJ whole genome shotgun (WGS) entry which is preliminary data.</text>
</comment>
<feature type="transmembrane region" description="Helical" evidence="2">
    <location>
        <begin position="366"/>
        <end position="385"/>
    </location>
</feature>
<dbReference type="InterPro" id="IPR053018">
    <property type="entry name" value="Elsinochrome_Biosynth-Asso"/>
</dbReference>
<dbReference type="EMBL" id="ONZQ02000006">
    <property type="protein sequence ID" value="SPO02569.1"/>
    <property type="molecule type" value="Genomic_DNA"/>
</dbReference>
<proteinExistence type="predicted"/>
<feature type="transmembrane region" description="Helical" evidence="2">
    <location>
        <begin position="111"/>
        <end position="133"/>
    </location>
</feature>
<feature type="transmembrane region" description="Helical" evidence="2">
    <location>
        <begin position="489"/>
        <end position="512"/>
    </location>
</feature>
<evidence type="ECO:0000256" key="1">
    <source>
        <dbReference type="SAM" id="MobiDB-lite"/>
    </source>
</evidence>
<keyword evidence="4" id="KW-1185">Reference proteome</keyword>
<accession>A0AAE8MZC5</accession>
<dbReference type="PANTHER" id="PTHR37577:SF1">
    <property type="entry name" value="INTEGRAL MEMBRANE PROTEIN"/>
    <property type="match status" value="1"/>
</dbReference>
<keyword evidence="2" id="KW-0472">Membrane</keyword>
<feature type="transmembrane region" description="Helical" evidence="2">
    <location>
        <begin position="518"/>
        <end position="538"/>
    </location>
</feature>
<dbReference type="AlphaFoldDB" id="A0AAE8MZC5"/>
<gene>
    <name evidence="3" type="ORF">DNG_05242</name>
</gene>
<protein>
    <recommendedName>
        <fullName evidence="5">Transmembrane protein</fullName>
    </recommendedName>
</protein>
<feature type="transmembrane region" description="Helical" evidence="2">
    <location>
        <begin position="139"/>
        <end position="159"/>
    </location>
</feature>
<feature type="transmembrane region" description="Helical" evidence="2">
    <location>
        <begin position="230"/>
        <end position="252"/>
    </location>
</feature>
<feature type="compositionally biased region" description="Low complexity" evidence="1">
    <location>
        <begin position="592"/>
        <end position="605"/>
    </location>
</feature>
<keyword evidence="2" id="KW-1133">Transmembrane helix</keyword>
<dbReference type="Proteomes" id="UP001187682">
    <property type="component" value="Unassembled WGS sequence"/>
</dbReference>
<evidence type="ECO:0008006" key="5">
    <source>
        <dbReference type="Google" id="ProtNLM"/>
    </source>
</evidence>
<evidence type="ECO:0000256" key="2">
    <source>
        <dbReference type="SAM" id="Phobius"/>
    </source>
</evidence>
<feature type="transmembrane region" description="Helical" evidence="2">
    <location>
        <begin position="321"/>
        <end position="346"/>
    </location>
</feature>
<keyword evidence="2" id="KW-0812">Transmembrane</keyword>
<organism evidence="3 4">
    <name type="scientific">Cephalotrichum gorgonifer</name>
    <dbReference type="NCBI Taxonomy" id="2041049"/>
    <lineage>
        <taxon>Eukaryota</taxon>
        <taxon>Fungi</taxon>
        <taxon>Dikarya</taxon>
        <taxon>Ascomycota</taxon>
        <taxon>Pezizomycotina</taxon>
        <taxon>Sordariomycetes</taxon>
        <taxon>Hypocreomycetidae</taxon>
        <taxon>Microascales</taxon>
        <taxon>Microascaceae</taxon>
        <taxon>Cephalotrichum</taxon>
    </lineage>
</organism>
<name>A0AAE8MZC5_9PEZI</name>
<feature type="transmembrane region" description="Helical" evidence="2">
    <location>
        <begin position="28"/>
        <end position="49"/>
    </location>
</feature>
<reference evidence="3" key="1">
    <citation type="submission" date="2018-03" db="EMBL/GenBank/DDBJ databases">
        <authorList>
            <person name="Guldener U."/>
        </authorList>
    </citation>
    <scope>NUCLEOTIDE SEQUENCE</scope>
</reference>
<feature type="transmembrane region" description="Helical" evidence="2">
    <location>
        <begin position="180"/>
        <end position="201"/>
    </location>
</feature>
<evidence type="ECO:0000313" key="4">
    <source>
        <dbReference type="Proteomes" id="UP001187682"/>
    </source>
</evidence>
<sequence>MGIGTPGALNCSLPIGELNASGDIVGPGALAAFLTSSVITILAVLVAYLTNSLDEERMNVLDRRIVGAFITFWKRRPLKTWTWTGTAPPRTLSELDHEHARRARQEAFTRFILALSDQQLVTGLAILIGGVAGQNRLSIYEFSVVLSLAWFSSTTHLATLDALREYLKENRRIRDVRVGAMLATLVLLVYTFGVTVAAIPLDNRLPVQCVFAERGGPPPDGQGEGDGAPAIGISGLSVAAFLLALLLVLWAYASRVWKLYFEDGEVQVWCLSVFGRTAPAKERDSTPSRLRAIREYAADKQVEKLLAIRSSRGYLPRTFHALEYLTAGSVLDTIPGIAFSFSYGVAQLALYRWSSAPELTPESSDMGFGQILPVFLLVLPFLAAGEAHYDYKSARSSTQPTVLLRTPLMSESTTALNGDRDDTVIPPALIEFGERYDRSIKDIERFFLRRARLLREMEGREPRAEVLRRKKAVLEDYHSLVKFEKGLELCPTFVAFLLRVAFSVATGVLLNVSGGNTVIPTLVAIGLFVGYFGVWVYLGAFKAARAMRQLWVEIQEGPGDVEMSGFLRGEEHVLPTGPKDESAPRADGQARAAVDGASSGSVVASPQPGALTKRRAATNPFP</sequence>
<evidence type="ECO:0000313" key="3">
    <source>
        <dbReference type="EMBL" id="SPO02569.1"/>
    </source>
</evidence>
<feature type="compositionally biased region" description="Basic and acidic residues" evidence="1">
    <location>
        <begin position="573"/>
        <end position="584"/>
    </location>
</feature>
<dbReference type="PANTHER" id="PTHR37577">
    <property type="entry name" value="INTEGRAL MEMBRANE PROTEIN"/>
    <property type="match status" value="1"/>
</dbReference>